<gene>
    <name evidence="3" type="ORF">H8705_00440</name>
</gene>
<dbReference type="Gene3D" id="2.70.70.10">
    <property type="entry name" value="Glucose Permease (Domain IIA)"/>
    <property type="match status" value="1"/>
</dbReference>
<dbReference type="CDD" id="cd12797">
    <property type="entry name" value="M23_peptidase"/>
    <property type="match status" value="1"/>
</dbReference>
<comment type="caution">
    <text evidence="3">The sequence shown here is derived from an EMBL/GenBank/DDBJ whole genome shotgun (WGS) entry which is preliminary data.</text>
</comment>
<dbReference type="EMBL" id="JACRTD010000001">
    <property type="protein sequence ID" value="MBC8584051.1"/>
    <property type="molecule type" value="Genomic_DNA"/>
</dbReference>
<dbReference type="InterPro" id="IPR050570">
    <property type="entry name" value="Cell_wall_metabolism_enzyme"/>
</dbReference>
<organism evidence="3 4">
    <name type="scientific">Youxingia wuxianensis</name>
    <dbReference type="NCBI Taxonomy" id="2763678"/>
    <lineage>
        <taxon>Bacteria</taxon>
        <taxon>Bacillati</taxon>
        <taxon>Bacillota</taxon>
        <taxon>Clostridia</taxon>
        <taxon>Eubacteriales</taxon>
        <taxon>Oscillospiraceae</taxon>
        <taxon>Youxingia</taxon>
    </lineage>
</organism>
<dbReference type="PANTHER" id="PTHR21666:SF270">
    <property type="entry name" value="MUREIN HYDROLASE ACTIVATOR ENVC"/>
    <property type="match status" value="1"/>
</dbReference>
<evidence type="ECO:0000313" key="4">
    <source>
        <dbReference type="Proteomes" id="UP000623678"/>
    </source>
</evidence>
<evidence type="ECO:0000259" key="2">
    <source>
        <dbReference type="Pfam" id="PF01551"/>
    </source>
</evidence>
<dbReference type="PANTHER" id="PTHR21666">
    <property type="entry name" value="PEPTIDASE-RELATED"/>
    <property type="match status" value="1"/>
</dbReference>
<accession>A0A926EK55</accession>
<sequence>MIHQRTRTTFRPAARRTRREPAAKDPYLIILTAQIVVCIILITVSWASGKINLPFMEEISQKFKFLIMEETVEFPVSLKLPDYDTVVQTAAGYLEKISRWPELLGLKKAENSAEEEKILGHAELTGAGGWMGLGKEEMKSPPSSCELSPIRLSAGIQPPTSGKVTSFYGYRKHPITESPDFHRGVDIATVKGSGIYLPLPGQVSEVDVSSVYGNYVTIDHGGGLQTTYCHCETILVQTGTNLRRGEKIATVGSTGISTGPHVHFEISKDGVYYNPAWVLSGMSGYGI</sequence>
<reference evidence="3" key="1">
    <citation type="submission" date="2020-08" db="EMBL/GenBank/DDBJ databases">
        <title>Genome public.</title>
        <authorList>
            <person name="Liu C."/>
            <person name="Sun Q."/>
        </authorList>
    </citation>
    <scope>NUCLEOTIDE SEQUENCE</scope>
    <source>
        <strain evidence="3">NSJ-64</strain>
    </source>
</reference>
<dbReference type="RefSeq" id="WP_262393907.1">
    <property type="nucleotide sequence ID" value="NZ_JACRTD010000001.1"/>
</dbReference>
<dbReference type="InterPro" id="IPR011055">
    <property type="entry name" value="Dup_hybrid_motif"/>
</dbReference>
<feature type="domain" description="M23ase beta-sheet core" evidence="2">
    <location>
        <begin position="181"/>
        <end position="275"/>
    </location>
</feature>
<dbReference type="InterPro" id="IPR016047">
    <property type="entry name" value="M23ase_b-sheet_dom"/>
</dbReference>
<evidence type="ECO:0000256" key="1">
    <source>
        <dbReference type="SAM" id="Phobius"/>
    </source>
</evidence>
<keyword evidence="4" id="KW-1185">Reference proteome</keyword>
<dbReference type="GO" id="GO:0004222">
    <property type="term" value="F:metalloendopeptidase activity"/>
    <property type="evidence" value="ECO:0007669"/>
    <property type="project" value="TreeGrafter"/>
</dbReference>
<evidence type="ECO:0000313" key="3">
    <source>
        <dbReference type="EMBL" id="MBC8584051.1"/>
    </source>
</evidence>
<name>A0A926EK55_9FIRM</name>
<protein>
    <submittedName>
        <fullName evidence="3">M23 family metallopeptidase</fullName>
    </submittedName>
</protein>
<keyword evidence="1" id="KW-1133">Transmembrane helix</keyword>
<proteinExistence type="predicted"/>
<keyword evidence="1" id="KW-0472">Membrane</keyword>
<dbReference type="AlphaFoldDB" id="A0A926EK55"/>
<dbReference type="SUPFAM" id="SSF51261">
    <property type="entry name" value="Duplicated hybrid motif"/>
    <property type="match status" value="1"/>
</dbReference>
<dbReference type="Proteomes" id="UP000623678">
    <property type="component" value="Unassembled WGS sequence"/>
</dbReference>
<dbReference type="Pfam" id="PF01551">
    <property type="entry name" value="Peptidase_M23"/>
    <property type="match status" value="1"/>
</dbReference>
<keyword evidence="1" id="KW-0812">Transmembrane</keyword>
<feature type="transmembrane region" description="Helical" evidence="1">
    <location>
        <begin position="26"/>
        <end position="47"/>
    </location>
</feature>